<dbReference type="Pfam" id="PF00106">
    <property type="entry name" value="adh_short"/>
    <property type="match status" value="1"/>
</dbReference>
<dbReference type="Proteomes" id="UP001499967">
    <property type="component" value="Unassembled WGS sequence"/>
</dbReference>
<dbReference type="PANTHER" id="PTHR43976:SF16">
    <property type="entry name" value="SHORT-CHAIN DEHYDROGENASE_REDUCTASE FAMILY PROTEIN"/>
    <property type="match status" value="1"/>
</dbReference>
<evidence type="ECO:0000313" key="5">
    <source>
        <dbReference type="EMBL" id="GAA0927239.1"/>
    </source>
</evidence>
<feature type="domain" description="Ketoreductase" evidence="4">
    <location>
        <begin position="1"/>
        <end position="181"/>
    </location>
</feature>
<evidence type="ECO:0000313" key="6">
    <source>
        <dbReference type="Proteomes" id="UP001499967"/>
    </source>
</evidence>
<proteinExistence type="inferred from homology"/>
<evidence type="ECO:0000256" key="3">
    <source>
        <dbReference type="RuleBase" id="RU000363"/>
    </source>
</evidence>
<dbReference type="PANTHER" id="PTHR43976">
    <property type="entry name" value="SHORT CHAIN DEHYDROGENASE"/>
    <property type="match status" value="1"/>
</dbReference>
<organism evidence="5 6">
    <name type="scientific">Pseudonocardia zijingensis</name>
    <dbReference type="NCBI Taxonomy" id="153376"/>
    <lineage>
        <taxon>Bacteria</taxon>
        <taxon>Bacillati</taxon>
        <taxon>Actinomycetota</taxon>
        <taxon>Actinomycetes</taxon>
        <taxon>Pseudonocardiales</taxon>
        <taxon>Pseudonocardiaceae</taxon>
        <taxon>Pseudonocardia</taxon>
    </lineage>
</organism>
<dbReference type="PRINTS" id="PR00080">
    <property type="entry name" value="SDRFAMILY"/>
</dbReference>
<dbReference type="CDD" id="cd05374">
    <property type="entry name" value="17beta-HSD-like_SDR_c"/>
    <property type="match status" value="1"/>
</dbReference>
<protein>
    <submittedName>
        <fullName evidence="5">Oxidoreductase</fullName>
    </submittedName>
</protein>
<dbReference type="NCBIfam" id="NF004824">
    <property type="entry name" value="PRK06180.1"/>
    <property type="match status" value="1"/>
</dbReference>
<comment type="similarity">
    <text evidence="1 3">Belongs to the short-chain dehydrogenases/reductases (SDR) family.</text>
</comment>
<evidence type="ECO:0000256" key="2">
    <source>
        <dbReference type="ARBA" id="ARBA00023002"/>
    </source>
</evidence>
<dbReference type="InterPro" id="IPR002347">
    <property type="entry name" value="SDR_fam"/>
</dbReference>
<dbReference type="InterPro" id="IPR051911">
    <property type="entry name" value="SDR_oxidoreductase"/>
</dbReference>
<sequence length="275" mass="28098">MHWLITGSSSGLGRTLAETLLAGGDTVVATARDPHAVADLAERYPGSALALPLDVTHGSQVRAAVETAVAAGPIDVLVNNAGHGLLGALEELSDAEIHEVLAVNLLGALAVTRAVLPHMRERRSGHVVQLSSVGGVVANPGHAIYAASKFALEGASEALAGEVAPFGIRVTIVEPGPFRTEFLGRSLGRSTPIPDYAGGPAGALRARNADAHGRQPGDPVRAAEAIIAAVRAPSAPLRLPLGRSAVERIRAKLTAQLADLEACAAVAVAADREAR</sequence>
<reference evidence="5 6" key="1">
    <citation type="journal article" date="2019" name="Int. J. Syst. Evol. Microbiol.">
        <title>The Global Catalogue of Microorganisms (GCM) 10K type strain sequencing project: providing services to taxonomists for standard genome sequencing and annotation.</title>
        <authorList>
            <consortium name="The Broad Institute Genomics Platform"/>
            <consortium name="The Broad Institute Genome Sequencing Center for Infectious Disease"/>
            <person name="Wu L."/>
            <person name="Ma J."/>
        </authorList>
    </citation>
    <scope>NUCLEOTIDE SEQUENCE [LARGE SCALE GENOMIC DNA]</scope>
    <source>
        <strain evidence="5 6">JCM 11117</strain>
    </source>
</reference>
<dbReference type="Gene3D" id="3.40.50.720">
    <property type="entry name" value="NAD(P)-binding Rossmann-like Domain"/>
    <property type="match status" value="1"/>
</dbReference>
<name>A0ABN1PF16_9PSEU</name>
<dbReference type="InterPro" id="IPR036291">
    <property type="entry name" value="NAD(P)-bd_dom_sf"/>
</dbReference>
<dbReference type="NCBIfam" id="NF005065">
    <property type="entry name" value="PRK06482.1"/>
    <property type="match status" value="1"/>
</dbReference>
<dbReference type="InterPro" id="IPR057326">
    <property type="entry name" value="KR_dom"/>
</dbReference>
<gene>
    <name evidence="5" type="ORF">GCM10009559_12940</name>
</gene>
<comment type="caution">
    <text evidence="5">The sequence shown here is derived from an EMBL/GenBank/DDBJ whole genome shotgun (WGS) entry which is preliminary data.</text>
</comment>
<accession>A0ABN1PF16</accession>
<dbReference type="RefSeq" id="WP_343939964.1">
    <property type="nucleotide sequence ID" value="NZ_BAAAHP010000034.1"/>
</dbReference>
<dbReference type="SUPFAM" id="SSF51735">
    <property type="entry name" value="NAD(P)-binding Rossmann-fold domains"/>
    <property type="match status" value="1"/>
</dbReference>
<keyword evidence="2" id="KW-0560">Oxidoreductase</keyword>
<evidence type="ECO:0000256" key="1">
    <source>
        <dbReference type="ARBA" id="ARBA00006484"/>
    </source>
</evidence>
<evidence type="ECO:0000259" key="4">
    <source>
        <dbReference type="SMART" id="SM00822"/>
    </source>
</evidence>
<dbReference type="PRINTS" id="PR00081">
    <property type="entry name" value="GDHRDH"/>
</dbReference>
<keyword evidence="6" id="KW-1185">Reference proteome</keyword>
<dbReference type="SMART" id="SM00822">
    <property type="entry name" value="PKS_KR"/>
    <property type="match status" value="1"/>
</dbReference>
<dbReference type="EMBL" id="BAAAHP010000034">
    <property type="protein sequence ID" value="GAA0927239.1"/>
    <property type="molecule type" value="Genomic_DNA"/>
</dbReference>